<dbReference type="Proteomes" id="UP000521676">
    <property type="component" value="Unassembled WGS sequence"/>
</dbReference>
<dbReference type="RefSeq" id="WP_341471761.1">
    <property type="nucleotide sequence ID" value="NZ_CP128400.1"/>
</dbReference>
<protein>
    <submittedName>
        <fullName evidence="2">DNA binding domain-containing protein</fullName>
    </submittedName>
</protein>
<evidence type="ECO:0000313" key="3">
    <source>
        <dbReference type="EMBL" id="WJW69889.1"/>
    </source>
</evidence>
<evidence type="ECO:0000313" key="5">
    <source>
        <dbReference type="Proteomes" id="UP001431572"/>
    </source>
</evidence>
<evidence type="ECO:0000313" key="2">
    <source>
        <dbReference type="EMBL" id="NWJ47984.1"/>
    </source>
</evidence>
<dbReference type="InterPro" id="IPR007421">
    <property type="entry name" value="Schlafen_AlbA_2_dom"/>
</dbReference>
<dbReference type="Pfam" id="PF13749">
    <property type="entry name" value="HATPase_c_4"/>
    <property type="match status" value="1"/>
</dbReference>
<dbReference type="InterPro" id="IPR036390">
    <property type="entry name" value="WH_DNA-bd_sf"/>
</dbReference>
<dbReference type="Gene3D" id="3.30.565.60">
    <property type="match status" value="1"/>
</dbReference>
<dbReference type="PANTHER" id="PTHR30595">
    <property type="entry name" value="GLPR-RELATED TRANSCRIPTIONAL REPRESSOR"/>
    <property type="match status" value="1"/>
</dbReference>
<accession>A0A8T7M7C0</accession>
<dbReference type="EMBL" id="CP128400">
    <property type="protein sequence ID" value="WJW69889.1"/>
    <property type="molecule type" value="Genomic_DNA"/>
</dbReference>
<keyword evidence="5" id="KW-1185">Reference proteome</keyword>
<dbReference type="InterPro" id="IPR038461">
    <property type="entry name" value="Schlafen_AlbA_2_dom_sf"/>
</dbReference>
<gene>
    <name evidence="2" type="ORF">HXX08_19185</name>
    <name evidence="3" type="ORF">OZ401_003519</name>
</gene>
<dbReference type="EMBL" id="JACATZ010000003">
    <property type="protein sequence ID" value="NWJ47984.1"/>
    <property type="molecule type" value="Genomic_DNA"/>
</dbReference>
<feature type="domain" description="Schlafen AlbA-2" evidence="1">
    <location>
        <begin position="14"/>
        <end position="124"/>
    </location>
</feature>
<evidence type="ECO:0000259" key="1">
    <source>
        <dbReference type="Pfam" id="PF04326"/>
    </source>
</evidence>
<name>A0A8T7M7C0_9CHLR</name>
<dbReference type="Pfam" id="PF04326">
    <property type="entry name" value="SLFN_AlbA_2"/>
    <property type="match status" value="1"/>
</dbReference>
<evidence type="ECO:0000313" key="4">
    <source>
        <dbReference type="Proteomes" id="UP000521676"/>
    </source>
</evidence>
<dbReference type="Gene3D" id="3.30.950.30">
    <property type="entry name" value="Schlafen, AAA domain"/>
    <property type="match status" value="1"/>
</dbReference>
<dbReference type="InterPro" id="IPR038475">
    <property type="entry name" value="RecG_C_sf"/>
</dbReference>
<proteinExistence type="predicted"/>
<reference evidence="2 4" key="1">
    <citation type="submission" date="2020-06" db="EMBL/GenBank/DDBJ databases">
        <title>Anoxygenic phototrophic Chloroflexota member uses a Type I reaction center.</title>
        <authorList>
            <person name="Tsuji J.M."/>
            <person name="Shaw N.A."/>
            <person name="Nagashima S."/>
            <person name="Venkiteswaran J."/>
            <person name="Schiff S.L."/>
            <person name="Hanada S."/>
            <person name="Tank M."/>
            <person name="Neufeld J.D."/>
        </authorList>
    </citation>
    <scope>NUCLEOTIDE SEQUENCE [LARGE SCALE GENOMIC DNA]</scope>
    <source>
        <strain evidence="2">L227-S17</strain>
    </source>
</reference>
<dbReference type="PANTHER" id="PTHR30595:SF6">
    <property type="entry name" value="SCHLAFEN ALBA-2 DOMAIN-CONTAINING PROTEIN"/>
    <property type="match status" value="1"/>
</dbReference>
<dbReference type="SUPFAM" id="SSF46785">
    <property type="entry name" value="Winged helix' DNA-binding domain"/>
    <property type="match status" value="1"/>
</dbReference>
<dbReference type="Proteomes" id="UP001431572">
    <property type="component" value="Chromosome 2"/>
</dbReference>
<sequence length="501" mass="56340">MTEAELKKIIAQDEALTVEFKLDSEKQQALAEVLGAMANSIGGWLLVGVNDSGKIVGVTRPKMIIDRLYSAAATIEPPLHGRIKVESVDTKDGMVVAAYVPEGLLAIHSVAGVYRLRIGSYNKILTFDQAQALAYRRGILHYEQSSIQTLRLEDLRQASIERYMERRLSDYEDGSYANMSRFEILRNLGCAVEENGKQLPNVAAALFFSGTPDLFVPGAQIIAARFAGTNSDRVLDRITVRGTLPQIIDTTARFVEKNIRYRVQLPDTVGESMAAQDVPEYPVAAYREMIVNMVAHRDYYNIVPAHLMIFDDRIVAENPGGLLPGLSLKTLENRHRPRNPRIVEMLHTMGYVERFGSGIGRMRRAMEEANLPKPIFEADENYFRVTLQNSSLFVQETTTVQPFPTRKKPSAPPDPAEISLHEKALLQKMPLARLKHRQKEVLRYLIRNGKINNTTYREISGLSVDATLNDLRELLDLKLIMKIGTTGRAVYYILNPNLDKE</sequence>
<organism evidence="2 4">
    <name type="scientific">Candidatus Chlorohelix allophototropha</name>
    <dbReference type="NCBI Taxonomy" id="3003348"/>
    <lineage>
        <taxon>Bacteria</taxon>
        <taxon>Bacillati</taxon>
        <taxon>Chloroflexota</taxon>
        <taxon>Chloroflexia</taxon>
        <taxon>Candidatus Chloroheliales</taxon>
        <taxon>Candidatus Chloroheliaceae</taxon>
        <taxon>Candidatus Chlorohelix</taxon>
    </lineage>
</organism>
<reference evidence="3" key="2">
    <citation type="journal article" date="2024" name="Nature">
        <title>Anoxygenic phototroph of the Chloroflexota uses a type I reaction centre.</title>
        <authorList>
            <person name="Tsuji J.M."/>
            <person name="Shaw N.A."/>
            <person name="Nagashima S."/>
            <person name="Venkiteswaran J.J."/>
            <person name="Schiff S.L."/>
            <person name="Watanabe T."/>
            <person name="Fukui M."/>
            <person name="Hanada S."/>
            <person name="Tank M."/>
            <person name="Neufeld J.D."/>
        </authorList>
    </citation>
    <scope>NUCLEOTIDE SEQUENCE</scope>
    <source>
        <strain evidence="3">L227-S17</strain>
    </source>
</reference>
<dbReference type="AlphaFoldDB" id="A0A8T7M7C0"/>